<dbReference type="PANTHER" id="PTHR31658:SF0">
    <property type="entry name" value="CONSERVED OLIGOMERIC GOLGI COMPLEX SUBUNIT 1"/>
    <property type="match status" value="1"/>
</dbReference>
<evidence type="ECO:0000256" key="7">
    <source>
        <dbReference type="ARBA" id="ARBA00023136"/>
    </source>
</evidence>
<proteinExistence type="inferred from homology"/>
<dbReference type="GO" id="GO:0015031">
    <property type="term" value="P:protein transport"/>
    <property type="evidence" value="ECO:0007669"/>
    <property type="project" value="UniProtKB-KW"/>
</dbReference>
<evidence type="ECO:0000256" key="2">
    <source>
        <dbReference type="ARBA" id="ARBA00006653"/>
    </source>
</evidence>
<keyword evidence="7" id="KW-0472">Membrane</keyword>
<dbReference type="AlphaFoldDB" id="A0A915EHJ2"/>
<accession>A0A915EHJ2</accession>
<reference evidence="9" key="1">
    <citation type="submission" date="2022-11" db="UniProtKB">
        <authorList>
            <consortium name="WormBaseParasite"/>
        </authorList>
    </citation>
    <scope>IDENTIFICATION</scope>
</reference>
<keyword evidence="8" id="KW-1185">Reference proteome</keyword>
<dbReference type="Pfam" id="PF08700">
    <property type="entry name" value="VPS51_Exo84_N"/>
    <property type="match status" value="1"/>
</dbReference>
<evidence type="ECO:0000256" key="5">
    <source>
        <dbReference type="ARBA" id="ARBA00022927"/>
    </source>
</evidence>
<evidence type="ECO:0000313" key="9">
    <source>
        <dbReference type="WBParaSite" id="jg6406"/>
    </source>
</evidence>
<dbReference type="GO" id="GO:0006891">
    <property type="term" value="P:intra-Golgi vesicle-mediated transport"/>
    <property type="evidence" value="ECO:0007669"/>
    <property type="project" value="InterPro"/>
</dbReference>
<evidence type="ECO:0000256" key="4">
    <source>
        <dbReference type="ARBA" id="ARBA00022448"/>
    </source>
</evidence>
<comment type="similarity">
    <text evidence="2">Belongs to the COG1 family.</text>
</comment>
<name>A0A915EHJ2_9BILA</name>
<protein>
    <recommendedName>
        <fullName evidence="3">Conserved oligomeric Golgi complex subunit 1</fullName>
    </recommendedName>
</protein>
<comment type="subcellular location">
    <subcellularLocation>
        <location evidence="1">Golgi apparatus membrane</location>
        <topology evidence="1">Peripheral membrane protein</topology>
    </subcellularLocation>
</comment>
<evidence type="ECO:0000313" key="8">
    <source>
        <dbReference type="Proteomes" id="UP000887574"/>
    </source>
</evidence>
<organism evidence="8 9">
    <name type="scientific">Ditylenchus dipsaci</name>
    <dbReference type="NCBI Taxonomy" id="166011"/>
    <lineage>
        <taxon>Eukaryota</taxon>
        <taxon>Metazoa</taxon>
        <taxon>Ecdysozoa</taxon>
        <taxon>Nematoda</taxon>
        <taxon>Chromadorea</taxon>
        <taxon>Rhabditida</taxon>
        <taxon>Tylenchina</taxon>
        <taxon>Tylenchomorpha</taxon>
        <taxon>Sphaerularioidea</taxon>
        <taxon>Anguinidae</taxon>
        <taxon>Anguininae</taxon>
        <taxon>Ditylenchus</taxon>
    </lineage>
</organism>
<dbReference type="InterPro" id="IPR033370">
    <property type="entry name" value="COG1"/>
</dbReference>
<evidence type="ECO:0000256" key="1">
    <source>
        <dbReference type="ARBA" id="ARBA00004395"/>
    </source>
</evidence>
<dbReference type="Proteomes" id="UP000887574">
    <property type="component" value="Unplaced"/>
</dbReference>
<dbReference type="WBParaSite" id="jg6406">
    <property type="protein sequence ID" value="jg6406"/>
    <property type="gene ID" value="jg6406"/>
</dbReference>
<keyword evidence="5" id="KW-0653">Protein transport</keyword>
<evidence type="ECO:0000256" key="3">
    <source>
        <dbReference type="ARBA" id="ARBA00020978"/>
    </source>
</evidence>
<keyword evidence="4" id="KW-0813">Transport</keyword>
<keyword evidence="6" id="KW-0333">Golgi apparatus</keyword>
<dbReference type="GO" id="GO:0000139">
    <property type="term" value="C:Golgi membrane"/>
    <property type="evidence" value="ECO:0007669"/>
    <property type="project" value="UniProtKB-SubCell"/>
</dbReference>
<sequence length="449" mass="50405">MLDVPRLMQDLTVEQLVQIQSSFDQEIENKKEELRQMVGRRYRDVLEASNTVKRLTEIANDLVVELADVGKASAIASTEKSKDIIKNSKTSNHWTHYFVLLNSLLPQIGATNDSLGDVFCLLLAENFHRQFASQASKTVEGGLSKLLFNRLLTARLELMDNLVNQLGHQTDWQVVAGQLAALALLKQLEADALLEAYLQARMDTIFLNLKSSSTSLIGIIRMMKATTQVVDDVFMQGEAILSVLKTITQPGWCPESVSMLWVEKMCSMAIDRVRALCDHFEQTQEVVEFVAAINQIFKSDWPSIASNLSIYQRLFGNSLSDRFHVLIHKELSLLENGLLVQLPQVNSNPMPLFQKRAVKFDALLASGVSHELNDLVQKMFDGMRQLLSNVNKYVSLSKEQEESDQKSNSHDALADAVIALVDRLLAHFEIQLNGSVQQQPRLSSTPDNH</sequence>
<dbReference type="PANTHER" id="PTHR31658">
    <property type="entry name" value="CONSERVED OLIGOMERIC GOLGI COMPLEX SUBUNIT 1"/>
    <property type="match status" value="1"/>
</dbReference>
<dbReference type="GO" id="GO:0017119">
    <property type="term" value="C:Golgi transport complex"/>
    <property type="evidence" value="ECO:0007669"/>
    <property type="project" value="InterPro"/>
</dbReference>
<evidence type="ECO:0000256" key="6">
    <source>
        <dbReference type="ARBA" id="ARBA00023034"/>
    </source>
</evidence>